<proteinExistence type="predicted"/>
<name>A0ABZ1WM85_9ACTN</name>
<organism evidence="2 3">
    <name type="scientific">Streptomyces pseudovenezuelae</name>
    <dbReference type="NCBI Taxonomy" id="67350"/>
    <lineage>
        <taxon>Bacteria</taxon>
        <taxon>Bacillati</taxon>
        <taxon>Actinomycetota</taxon>
        <taxon>Actinomycetes</taxon>
        <taxon>Kitasatosporales</taxon>
        <taxon>Streptomycetaceae</taxon>
        <taxon>Streptomyces</taxon>
        <taxon>Streptomyces aurantiacus group</taxon>
    </lineage>
</organism>
<dbReference type="Proteomes" id="UP001432168">
    <property type="component" value="Chromosome"/>
</dbReference>
<feature type="region of interest" description="Disordered" evidence="1">
    <location>
        <begin position="962"/>
        <end position="991"/>
    </location>
</feature>
<accession>A0ABZ1WM85</accession>
<feature type="compositionally biased region" description="Low complexity" evidence="1">
    <location>
        <begin position="521"/>
        <end position="536"/>
    </location>
</feature>
<evidence type="ECO:0000313" key="2">
    <source>
        <dbReference type="EMBL" id="WUT40854.1"/>
    </source>
</evidence>
<evidence type="ECO:0000256" key="1">
    <source>
        <dbReference type="SAM" id="MobiDB-lite"/>
    </source>
</evidence>
<feature type="compositionally biased region" description="Polar residues" evidence="1">
    <location>
        <begin position="482"/>
        <end position="505"/>
    </location>
</feature>
<feature type="compositionally biased region" description="Acidic residues" evidence="1">
    <location>
        <begin position="627"/>
        <end position="636"/>
    </location>
</feature>
<feature type="region of interest" description="Disordered" evidence="1">
    <location>
        <begin position="1"/>
        <end position="37"/>
    </location>
</feature>
<reference evidence="2" key="1">
    <citation type="submission" date="2022-10" db="EMBL/GenBank/DDBJ databases">
        <title>The complete genomes of actinobacterial strains from the NBC collection.</title>
        <authorList>
            <person name="Joergensen T.S."/>
            <person name="Alvarez Arevalo M."/>
            <person name="Sterndorff E.B."/>
            <person name="Faurdal D."/>
            <person name="Vuksanovic O."/>
            <person name="Mourched A.-S."/>
            <person name="Charusanti P."/>
            <person name="Shaw S."/>
            <person name="Blin K."/>
            <person name="Weber T."/>
        </authorList>
    </citation>
    <scope>NUCLEOTIDE SEQUENCE</scope>
    <source>
        <strain evidence="2">NBC_00686</strain>
    </source>
</reference>
<feature type="compositionally biased region" description="Pro residues" evidence="1">
    <location>
        <begin position="694"/>
        <end position="709"/>
    </location>
</feature>
<feature type="compositionally biased region" description="Low complexity" evidence="1">
    <location>
        <begin position="674"/>
        <end position="689"/>
    </location>
</feature>
<feature type="compositionally biased region" description="Low complexity" evidence="1">
    <location>
        <begin position="710"/>
        <end position="727"/>
    </location>
</feature>
<dbReference type="Gene3D" id="3.90.176.10">
    <property type="entry name" value="Toxin ADP-ribosyltransferase, Chain A, domain 1"/>
    <property type="match status" value="1"/>
</dbReference>
<dbReference type="RefSeq" id="WP_329256965.1">
    <property type="nucleotide sequence ID" value="NZ_CP109011.1"/>
</dbReference>
<sequence>MTRWSSFGRRRGDRPAATGGARPSGSPPHHDTADAADQVLVEDYDGLLLLRSPSDDSLSPADIGDLARGQRSDEATVTLVAGTESVAADSFWPRLSQLLDTLGDSGTDTVRLAMAGAGRDSAERPATARRIADAWGLTVEAPDGPPLLVPGGTLFVPGLPLGSATDGGWWRFAPQTHPKPLGPRSPAPSWQSALRALPASTDGGCVVEQIPAGVLIRPAGAAPTKPGDLYHSVPVSPGRLAVVVGVPYGEDVLADDVADVLAALPAEVRTLVRLAPGGRRDLLPLAQAVADRLDAEVEVMTGLPLIAAGRPLGTYSVQSVLVGADQTPRWLPFVDAVVCRPARGAAQAPAPRLLRWTTPVPRAAQPTDGVVALSEQWQVTVTRAGLWVGPVDGPRLSHTARQVSPSGPLIEVGLSGERLDSSLWPALSGLLAGLPPALRASVTLHVHGIPHDGGRELRSLAARHGLRTIRFASFSAPAPTPRETTQPPLASGRLRSSSDPVHTEQSAPASAPVPASPPPEASRSAAAPVTAGATPTHSPRKVTATQETERSRRVGTPGEGTVPERTAVAEAAGGASVGTGSPQASVPRRDLPTTRAPKPLEPDAAAPERTLPKRESIIETVRRAEAEVEAEVEPDGVPEQPKTPRPQQRGGAPDGPVTEQIAPASADSSDLDATDPGAVPAAPPGVVTTSSVPAPAPSELPDTPLPPAPAETASEASAEPPETGEATQPQSTSLPPVPFSPGHRSTEDDRTAFRALADAEWDRHGTAVARALARMPALRGKEQEAARADLIALRLYLHAAQGPLSHQTLTRALHAHETDLLPYLACLASALNRLPSYRGVVLRSTGAAPDSSVPRPGTLLRDAAPVSATPLDPVRPSMTTGASYVIWSVGARRVRQLSDPGDGPEEVVFTPGAVFRVLDVRRAGQATARQIFLRELPAHGPVRPDPEADSAALARLDEAVRGRSAPASADQWPERCSGPFGAAEAHTTANH</sequence>
<dbReference type="EMBL" id="CP109011">
    <property type="protein sequence ID" value="WUT40854.1"/>
    <property type="molecule type" value="Genomic_DNA"/>
</dbReference>
<gene>
    <name evidence="2" type="ORF">OG929_00575</name>
</gene>
<evidence type="ECO:0008006" key="4">
    <source>
        <dbReference type="Google" id="ProtNLM"/>
    </source>
</evidence>
<feature type="compositionally biased region" description="Basic and acidic residues" evidence="1">
    <location>
        <begin position="610"/>
        <end position="626"/>
    </location>
</feature>
<protein>
    <recommendedName>
        <fullName evidence="4">NAD(+)--protein-arginine ADP-ribosyltransferase</fullName>
    </recommendedName>
</protein>
<feature type="compositionally biased region" description="Low complexity" evidence="1">
    <location>
        <begin position="566"/>
        <end position="581"/>
    </location>
</feature>
<evidence type="ECO:0000313" key="3">
    <source>
        <dbReference type="Proteomes" id="UP001432168"/>
    </source>
</evidence>
<keyword evidence="3" id="KW-1185">Reference proteome</keyword>
<feature type="region of interest" description="Disordered" evidence="1">
    <location>
        <begin position="472"/>
        <end position="748"/>
    </location>
</feature>